<dbReference type="GO" id="GO:0046872">
    <property type="term" value="F:metal ion binding"/>
    <property type="evidence" value="ECO:0007669"/>
    <property type="project" value="UniProtKB-UniRule"/>
</dbReference>
<evidence type="ECO:0000256" key="6">
    <source>
        <dbReference type="ARBA" id="ARBA00022801"/>
    </source>
</evidence>
<keyword evidence="6 7" id="KW-0378">Hydrolase</keyword>
<dbReference type="OrthoDB" id="9780815at2"/>
<dbReference type="NCBIfam" id="NF001490">
    <property type="entry name" value="PRK00346.1-4"/>
    <property type="match status" value="1"/>
</dbReference>
<organism evidence="9 10">
    <name type="scientific">Tistrella mobilis</name>
    <dbReference type="NCBI Taxonomy" id="171437"/>
    <lineage>
        <taxon>Bacteria</taxon>
        <taxon>Pseudomonadati</taxon>
        <taxon>Pseudomonadota</taxon>
        <taxon>Alphaproteobacteria</taxon>
        <taxon>Geminicoccales</taxon>
        <taxon>Geminicoccaceae</taxon>
        <taxon>Tistrella</taxon>
    </lineage>
</organism>
<gene>
    <name evidence="7" type="primary">surE</name>
    <name evidence="9" type="ORF">AUP44_15150</name>
</gene>
<comment type="function">
    <text evidence="7">Nucleotidase that shows phosphatase activity on nucleoside 5'-monophosphates.</text>
</comment>
<evidence type="ECO:0000256" key="2">
    <source>
        <dbReference type="ARBA" id="ARBA00011062"/>
    </source>
</evidence>
<feature type="binding site" evidence="7">
    <location>
        <position position="52"/>
    </location>
    <ligand>
        <name>a divalent metal cation</name>
        <dbReference type="ChEBI" id="CHEBI:60240"/>
    </ligand>
</feature>
<evidence type="ECO:0000256" key="4">
    <source>
        <dbReference type="ARBA" id="ARBA00022723"/>
    </source>
</evidence>
<dbReference type="Pfam" id="PF01975">
    <property type="entry name" value="SurE"/>
    <property type="match status" value="1"/>
</dbReference>
<dbReference type="NCBIfam" id="TIGR00087">
    <property type="entry name" value="surE"/>
    <property type="match status" value="1"/>
</dbReference>
<dbReference type="GO" id="GO:0004309">
    <property type="term" value="F:exopolyphosphatase activity"/>
    <property type="evidence" value="ECO:0007669"/>
    <property type="project" value="TreeGrafter"/>
</dbReference>
<evidence type="ECO:0000256" key="3">
    <source>
        <dbReference type="ARBA" id="ARBA00022490"/>
    </source>
</evidence>
<evidence type="ECO:0000313" key="9">
    <source>
        <dbReference type="EMBL" id="KYO49870.1"/>
    </source>
</evidence>
<feature type="binding site" evidence="7">
    <location>
        <position position="21"/>
    </location>
    <ligand>
        <name>a divalent metal cation</name>
        <dbReference type="ChEBI" id="CHEBI:60240"/>
    </ligand>
</feature>
<dbReference type="GO" id="GO:0000166">
    <property type="term" value="F:nucleotide binding"/>
    <property type="evidence" value="ECO:0007669"/>
    <property type="project" value="UniProtKB-KW"/>
</dbReference>
<dbReference type="GeneID" id="97240455"/>
<comment type="cofactor">
    <cofactor evidence="7">
        <name>a divalent metal cation</name>
        <dbReference type="ChEBI" id="CHEBI:60240"/>
    </cofactor>
    <text evidence="7">Binds 1 divalent metal cation per subunit.</text>
</comment>
<feature type="binding site" evidence="7">
    <location>
        <position position="105"/>
    </location>
    <ligand>
        <name>a divalent metal cation</name>
        <dbReference type="ChEBI" id="CHEBI:60240"/>
    </ligand>
</feature>
<reference evidence="9 10" key="1">
    <citation type="submission" date="2015-12" db="EMBL/GenBank/DDBJ databases">
        <title>Genome sequence of Tistrella mobilis MCCC 1A02139.</title>
        <authorList>
            <person name="Lu L."/>
            <person name="Lai Q."/>
            <person name="Shao Z."/>
            <person name="Qian P."/>
        </authorList>
    </citation>
    <scope>NUCLEOTIDE SEQUENCE [LARGE SCALE GENOMIC DNA]</scope>
    <source>
        <strain evidence="9 10">MCCC 1A02139</strain>
    </source>
</reference>
<comment type="subcellular location">
    <subcellularLocation>
        <location evidence="7">Cytoplasm</location>
    </subcellularLocation>
</comment>
<feature type="domain" description="Survival protein SurE-like phosphatase/nucleotidase" evidence="8">
    <location>
        <begin position="15"/>
        <end position="196"/>
    </location>
</feature>
<comment type="caution">
    <text evidence="9">The sequence shown here is derived from an EMBL/GenBank/DDBJ whole genome shotgun (WGS) entry which is preliminary data.</text>
</comment>
<dbReference type="GO" id="GO:0008253">
    <property type="term" value="F:5'-nucleotidase activity"/>
    <property type="evidence" value="ECO:0007669"/>
    <property type="project" value="UniProtKB-UniRule"/>
</dbReference>
<dbReference type="InterPro" id="IPR030048">
    <property type="entry name" value="SurE"/>
</dbReference>
<evidence type="ECO:0000256" key="1">
    <source>
        <dbReference type="ARBA" id="ARBA00000815"/>
    </source>
</evidence>
<dbReference type="EC" id="3.1.3.5" evidence="7"/>
<dbReference type="AlphaFoldDB" id="A0A162JTR7"/>
<dbReference type="GO" id="GO:0005737">
    <property type="term" value="C:cytoplasm"/>
    <property type="evidence" value="ECO:0007669"/>
    <property type="project" value="UniProtKB-SubCell"/>
</dbReference>
<feature type="binding site" evidence="7">
    <location>
        <position position="20"/>
    </location>
    <ligand>
        <name>a divalent metal cation</name>
        <dbReference type="ChEBI" id="CHEBI:60240"/>
    </ligand>
</feature>
<dbReference type="Proteomes" id="UP000075787">
    <property type="component" value="Unassembled WGS sequence"/>
</dbReference>
<evidence type="ECO:0000313" key="10">
    <source>
        <dbReference type="Proteomes" id="UP000075787"/>
    </source>
</evidence>
<dbReference type="GO" id="GO:0008254">
    <property type="term" value="F:3'-nucleotidase activity"/>
    <property type="evidence" value="ECO:0007669"/>
    <property type="project" value="TreeGrafter"/>
</dbReference>
<sequence>MTSATAAPRRMPARILLTNDDGIDGEGLAVLEQIARELAPEVWVVAPSRDSSGGSTALTIRRPLRVHELGPRRYRVDGTPADCVAVALSYLMPDSKPDLVLSGINRGANLAEEVIYSGTVGAATTAQLMGIPAIALSQTFRDPAFIPWDTPRTLAPGMLRRLIQAGWPADVTLSLNFPDCAADEIRGARLTRQGRGMIGGIRIESTVDHHGDTDLWLRFDRAGLDRTEDCDIQALRDRHVSVTPLGVDRSWAGDRAPLAALAQGLIDR</sequence>
<dbReference type="HAMAP" id="MF_00060">
    <property type="entry name" value="SurE"/>
    <property type="match status" value="1"/>
</dbReference>
<keyword evidence="4 7" id="KW-0479">Metal-binding</keyword>
<dbReference type="EMBL" id="LPZR01000213">
    <property type="protein sequence ID" value="KYO49870.1"/>
    <property type="molecule type" value="Genomic_DNA"/>
</dbReference>
<keyword evidence="3 7" id="KW-0963">Cytoplasm</keyword>
<proteinExistence type="inferred from homology"/>
<evidence type="ECO:0000256" key="5">
    <source>
        <dbReference type="ARBA" id="ARBA00022741"/>
    </source>
</evidence>
<accession>A0A162JTR7</accession>
<dbReference type="InterPro" id="IPR036523">
    <property type="entry name" value="SurE-like_sf"/>
</dbReference>
<dbReference type="PANTHER" id="PTHR30457:SF12">
    <property type="entry name" value="5'_3'-NUCLEOTIDASE SURE"/>
    <property type="match status" value="1"/>
</dbReference>
<dbReference type="RefSeq" id="WP_062769274.1">
    <property type="nucleotide sequence ID" value="NZ_CP121045.1"/>
</dbReference>
<evidence type="ECO:0000259" key="8">
    <source>
        <dbReference type="Pfam" id="PF01975"/>
    </source>
</evidence>
<evidence type="ECO:0000256" key="7">
    <source>
        <dbReference type="HAMAP-Rule" id="MF_00060"/>
    </source>
</evidence>
<comment type="catalytic activity">
    <reaction evidence="1 7">
        <text>a ribonucleoside 5'-phosphate + H2O = a ribonucleoside + phosphate</text>
        <dbReference type="Rhea" id="RHEA:12484"/>
        <dbReference type="ChEBI" id="CHEBI:15377"/>
        <dbReference type="ChEBI" id="CHEBI:18254"/>
        <dbReference type="ChEBI" id="CHEBI:43474"/>
        <dbReference type="ChEBI" id="CHEBI:58043"/>
        <dbReference type="EC" id="3.1.3.5"/>
    </reaction>
</comment>
<dbReference type="SUPFAM" id="SSF64167">
    <property type="entry name" value="SurE-like"/>
    <property type="match status" value="1"/>
</dbReference>
<keyword evidence="5 7" id="KW-0547">Nucleotide-binding</keyword>
<dbReference type="InterPro" id="IPR002828">
    <property type="entry name" value="SurE-like_Pase/nucleotidase"/>
</dbReference>
<comment type="similarity">
    <text evidence="2 7">Belongs to the SurE nucleotidase family.</text>
</comment>
<protein>
    <recommendedName>
        <fullName evidence="7">5'-nucleotidase SurE</fullName>
        <ecNumber evidence="7">3.1.3.5</ecNumber>
    </recommendedName>
    <alternativeName>
        <fullName evidence="7">Nucleoside 5'-monophosphate phosphohydrolase</fullName>
    </alternativeName>
</protein>
<dbReference type="PANTHER" id="PTHR30457">
    <property type="entry name" value="5'-NUCLEOTIDASE SURE"/>
    <property type="match status" value="1"/>
</dbReference>
<dbReference type="Gene3D" id="3.40.1210.10">
    <property type="entry name" value="Survival protein SurE-like phosphatase/nucleotidase"/>
    <property type="match status" value="1"/>
</dbReference>
<name>A0A162JTR7_9PROT</name>